<feature type="compositionally biased region" description="Low complexity" evidence="1">
    <location>
        <begin position="42"/>
        <end position="58"/>
    </location>
</feature>
<name>A0A5E4MM37_9HEMI</name>
<accession>A0A5E4MM37</accession>
<reference evidence="2 3" key="1">
    <citation type="submission" date="2019-08" db="EMBL/GenBank/DDBJ databases">
        <authorList>
            <person name="Alioto T."/>
            <person name="Alioto T."/>
            <person name="Gomez Garrido J."/>
        </authorList>
    </citation>
    <scope>NUCLEOTIDE SEQUENCE [LARGE SCALE GENOMIC DNA]</scope>
</reference>
<organism evidence="2 3">
    <name type="scientific">Cinara cedri</name>
    <dbReference type="NCBI Taxonomy" id="506608"/>
    <lineage>
        <taxon>Eukaryota</taxon>
        <taxon>Metazoa</taxon>
        <taxon>Ecdysozoa</taxon>
        <taxon>Arthropoda</taxon>
        <taxon>Hexapoda</taxon>
        <taxon>Insecta</taxon>
        <taxon>Pterygota</taxon>
        <taxon>Neoptera</taxon>
        <taxon>Paraneoptera</taxon>
        <taxon>Hemiptera</taxon>
        <taxon>Sternorrhyncha</taxon>
        <taxon>Aphidomorpha</taxon>
        <taxon>Aphidoidea</taxon>
        <taxon>Aphididae</taxon>
        <taxon>Lachninae</taxon>
        <taxon>Cinara</taxon>
    </lineage>
</organism>
<evidence type="ECO:0000313" key="3">
    <source>
        <dbReference type="Proteomes" id="UP000325440"/>
    </source>
</evidence>
<evidence type="ECO:0000256" key="1">
    <source>
        <dbReference type="SAM" id="MobiDB-lite"/>
    </source>
</evidence>
<keyword evidence="3" id="KW-1185">Reference proteome</keyword>
<dbReference type="AlphaFoldDB" id="A0A5E4MM37"/>
<dbReference type="EMBL" id="CABPRJ010000519">
    <property type="protein sequence ID" value="VVC30480.1"/>
    <property type="molecule type" value="Genomic_DNA"/>
</dbReference>
<gene>
    <name evidence="2" type="ORF">CINCED_3A010872</name>
</gene>
<sequence length="123" mass="14366">MTSLEKKREKESIENVIKSSSKIISRPTFESSHGDTIIGTVETSEPLSPSEEPNPANSGVNHVCVKLIRFVIKPVIYMVRRRRENKTVRAALDRKPEGRPRVSHRERRIDEKRFRKCAERWKR</sequence>
<protein>
    <submittedName>
        <fullName evidence="2">Uncharacterized protein</fullName>
    </submittedName>
</protein>
<proteinExistence type="predicted"/>
<feature type="region of interest" description="Disordered" evidence="1">
    <location>
        <begin position="27"/>
        <end position="58"/>
    </location>
</feature>
<evidence type="ECO:0000313" key="2">
    <source>
        <dbReference type="EMBL" id="VVC30480.1"/>
    </source>
</evidence>
<dbReference type="Proteomes" id="UP000325440">
    <property type="component" value="Unassembled WGS sequence"/>
</dbReference>